<organism evidence="1 2">
    <name type="scientific">Sediminicola luteus</name>
    <dbReference type="NCBI Taxonomy" id="319238"/>
    <lineage>
        <taxon>Bacteria</taxon>
        <taxon>Pseudomonadati</taxon>
        <taxon>Bacteroidota</taxon>
        <taxon>Flavobacteriia</taxon>
        <taxon>Flavobacteriales</taxon>
        <taxon>Flavobacteriaceae</taxon>
        <taxon>Sediminicola</taxon>
    </lineage>
</organism>
<dbReference type="RefSeq" id="WP_097441643.1">
    <property type="nucleotide sequence ID" value="NZ_NBWU01000001.1"/>
</dbReference>
<dbReference type="Gene3D" id="2.60.40.10">
    <property type="entry name" value="Immunoglobulins"/>
    <property type="match status" value="1"/>
</dbReference>
<sequence>MIRHKVKIYMVLVLLAFGCGKDDPPPPQPPSAATLVFPASNSECTTGEDVSDITSRVTFQWNTAANTDSYELVVTNLQNNFDTQKTTVSTTSASLDLKKGAGYEWTVTSKNQEVTETAISEKWFFFNEGAVTENRIPFPASAVYPKSGSAVSRDANNEVILRWKAGDVDNDIIGLDVFLDTQDPPQNLLVAIGPNAVEYKAVVNTGTTYFWQVQTKDSAGNKSKSAVFEFRVN</sequence>
<dbReference type="OrthoDB" id="789771at2"/>
<protein>
    <recommendedName>
        <fullName evidence="3">Fibronectin type-III domain-containing protein</fullName>
    </recommendedName>
</protein>
<comment type="caution">
    <text evidence="1">The sequence shown here is derived from an EMBL/GenBank/DDBJ whole genome shotgun (WGS) entry which is preliminary data.</text>
</comment>
<dbReference type="InterPro" id="IPR013783">
    <property type="entry name" value="Ig-like_fold"/>
</dbReference>
<gene>
    <name evidence="1" type="ORF">B7P33_02150</name>
</gene>
<name>A0A2A4GEE8_9FLAO</name>
<evidence type="ECO:0008006" key="3">
    <source>
        <dbReference type="Google" id="ProtNLM"/>
    </source>
</evidence>
<dbReference type="PROSITE" id="PS51257">
    <property type="entry name" value="PROKAR_LIPOPROTEIN"/>
    <property type="match status" value="1"/>
</dbReference>
<dbReference type="AlphaFoldDB" id="A0A2A4GEE8"/>
<reference evidence="1 2" key="1">
    <citation type="submission" date="2017-04" db="EMBL/GenBank/DDBJ databases">
        <title>A new member of the family Flavobacteriaceae isolated from ascidians.</title>
        <authorList>
            <person name="Chen L."/>
        </authorList>
    </citation>
    <scope>NUCLEOTIDE SEQUENCE [LARGE SCALE GENOMIC DNA]</scope>
    <source>
        <strain evidence="1 2">HQA918</strain>
    </source>
</reference>
<evidence type="ECO:0000313" key="1">
    <source>
        <dbReference type="EMBL" id="PCE66122.1"/>
    </source>
</evidence>
<dbReference type="EMBL" id="NBWU01000001">
    <property type="protein sequence ID" value="PCE66122.1"/>
    <property type="molecule type" value="Genomic_DNA"/>
</dbReference>
<dbReference type="Proteomes" id="UP000219559">
    <property type="component" value="Unassembled WGS sequence"/>
</dbReference>
<evidence type="ECO:0000313" key="2">
    <source>
        <dbReference type="Proteomes" id="UP000219559"/>
    </source>
</evidence>
<proteinExistence type="predicted"/>
<accession>A0A2A4GEE8</accession>
<keyword evidence="2" id="KW-1185">Reference proteome</keyword>